<dbReference type="Pfam" id="PF00561">
    <property type="entry name" value="Abhydrolase_1"/>
    <property type="match status" value="1"/>
</dbReference>
<dbReference type="Gene3D" id="3.40.50.1820">
    <property type="entry name" value="alpha/beta hydrolase"/>
    <property type="match status" value="1"/>
</dbReference>
<keyword evidence="1" id="KW-0378">Hydrolase</keyword>
<dbReference type="Proteomes" id="UP000592181">
    <property type="component" value="Unassembled WGS sequence"/>
</dbReference>
<evidence type="ECO:0000313" key="5">
    <source>
        <dbReference type="Proteomes" id="UP000592181"/>
    </source>
</evidence>
<gene>
    <name evidence="4" type="ORF">BJY28_001988</name>
</gene>
<sequence>MGTADEGTPDQDGSVRLHVTSSGESGPRVAFCHGLFGQGRNWTQVAKGLTDIARPTLIDMPNHGRSGWTERHDYVAAADIVADTLADIDGDEPWALVGHSMGGKIAMLLALRRPELVERLCVVDVSPVGYREGREFETYVAGMRAMDLTAIETREEADAALTEAAPDPGVRGFLLQNLRRDGDGWRWQMNLDVLGDSIDLLRDWPGEAVEGASYDGPTLWVGGSDSGYVRDEFAEAMRGYFPRVRQLTVKDAGHWVHSQQPEVFLATMRAFLQA</sequence>
<dbReference type="PANTHER" id="PTHR46118">
    <property type="entry name" value="PROTEIN ABHD11"/>
    <property type="match status" value="1"/>
</dbReference>
<dbReference type="InterPro" id="IPR000073">
    <property type="entry name" value="AB_hydrolase_1"/>
</dbReference>
<dbReference type="AlphaFoldDB" id="A0A852X3Q7"/>
<name>A0A852X3Q7_9MICO</name>
<dbReference type="PANTHER" id="PTHR46118:SF4">
    <property type="entry name" value="PROTEIN ABHD11"/>
    <property type="match status" value="1"/>
</dbReference>
<keyword evidence="5" id="KW-1185">Reference proteome</keyword>
<proteinExistence type="predicted"/>
<evidence type="ECO:0000259" key="3">
    <source>
        <dbReference type="Pfam" id="PF00561"/>
    </source>
</evidence>
<dbReference type="GO" id="GO:0016787">
    <property type="term" value="F:hydrolase activity"/>
    <property type="evidence" value="ECO:0007669"/>
    <property type="project" value="UniProtKB-KW"/>
</dbReference>
<dbReference type="SUPFAM" id="SSF53474">
    <property type="entry name" value="alpha/beta-Hydrolases"/>
    <property type="match status" value="1"/>
</dbReference>
<dbReference type="EMBL" id="JACBZX010000001">
    <property type="protein sequence ID" value="NYG37519.1"/>
    <property type="molecule type" value="Genomic_DNA"/>
</dbReference>
<evidence type="ECO:0000256" key="1">
    <source>
        <dbReference type="ARBA" id="ARBA00022801"/>
    </source>
</evidence>
<organism evidence="4 5">
    <name type="scientific">Janibacter alkaliphilus</name>
    <dbReference type="NCBI Taxonomy" id="1069963"/>
    <lineage>
        <taxon>Bacteria</taxon>
        <taxon>Bacillati</taxon>
        <taxon>Actinomycetota</taxon>
        <taxon>Actinomycetes</taxon>
        <taxon>Micrococcales</taxon>
        <taxon>Intrasporangiaceae</taxon>
        <taxon>Janibacter</taxon>
    </lineage>
</organism>
<accession>A0A852X3Q7</accession>
<reference evidence="4 5" key="1">
    <citation type="submission" date="2020-07" db="EMBL/GenBank/DDBJ databases">
        <title>Sequencing the genomes of 1000 actinobacteria strains.</title>
        <authorList>
            <person name="Klenk H.-P."/>
        </authorList>
    </citation>
    <scope>NUCLEOTIDE SEQUENCE [LARGE SCALE GENOMIC DNA]</scope>
    <source>
        <strain evidence="4 5">DSM 24723</strain>
    </source>
</reference>
<dbReference type="RefSeq" id="WP_179462875.1">
    <property type="nucleotide sequence ID" value="NZ_JACBZX010000001.1"/>
</dbReference>
<comment type="caution">
    <text evidence="4">The sequence shown here is derived from an EMBL/GenBank/DDBJ whole genome shotgun (WGS) entry which is preliminary data.</text>
</comment>
<feature type="region of interest" description="Disordered" evidence="2">
    <location>
        <begin position="1"/>
        <end position="24"/>
    </location>
</feature>
<protein>
    <submittedName>
        <fullName evidence="4">Pimeloyl-ACP methyl ester carboxylesterase</fullName>
    </submittedName>
</protein>
<evidence type="ECO:0000313" key="4">
    <source>
        <dbReference type="EMBL" id="NYG37519.1"/>
    </source>
</evidence>
<evidence type="ECO:0000256" key="2">
    <source>
        <dbReference type="SAM" id="MobiDB-lite"/>
    </source>
</evidence>
<dbReference type="InterPro" id="IPR029058">
    <property type="entry name" value="AB_hydrolase_fold"/>
</dbReference>
<feature type="domain" description="AB hydrolase-1" evidence="3">
    <location>
        <begin position="27"/>
        <end position="258"/>
    </location>
</feature>